<keyword evidence="2" id="KW-1185">Reference proteome</keyword>
<organism evidence="1 2">
    <name type="scientific">Schizopora paradoxa</name>
    <dbReference type="NCBI Taxonomy" id="27342"/>
    <lineage>
        <taxon>Eukaryota</taxon>
        <taxon>Fungi</taxon>
        <taxon>Dikarya</taxon>
        <taxon>Basidiomycota</taxon>
        <taxon>Agaricomycotina</taxon>
        <taxon>Agaricomycetes</taxon>
        <taxon>Hymenochaetales</taxon>
        <taxon>Schizoporaceae</taxon>
        <taxon>Schizopora</taxon>
    </lineage>
</organism>
<dbReference type="Proteomes" id="UP000053477">
    <property type="component" value="Unassembled WGS sequence"/>
</dbReference>
<accession>A0A0H2RTG5</accession>
<protein>
    <submittedName>
        <fullName evidence="1">Uncharacterized protein</fullName>
    </submittedName>
</protein>
<proteinExistence type="predicted"/>
<sequence>MADTSVRPPLRIAMTKSTIISANKARENVEQFLADYAARIESPGGGDSAIRRRLETFSDAVREEQKMKKKSRR</sequence>
<evidence type="ECO:0000313" key="2">
    <source>
        <dbReference type="Proteomes" id="UP000053477"/>
    </source>
</evidence>
<name>A0A0H2RTG5_9AGAM</name>
<gene>
    <name evidence="1" type="ORF">SCHPADRAFT_875150</name>
</gene>
<evidence type="ECO:0000313" key="1">
    <source>
        <dbReference type="EMBL" id="KLO12738.1"/>
    </source>
</evidence>
<dbReference type="EMBL" id="KQ085972">
    <property type="protein sequence ID" value="KLO12738.1"/>
    <property type="molecule type" value="Genomic_DNA"/>
</dbReference>
<dbReference type="InParanoid" id="A0A0H2RTG5"/>
<dbReference type="AlphaFoldDB" id="A0A0H2RTG5"/>
<reference evidence="1 2" key="1">
    <citation type="submission" date="2015-04" db="EMBL/GenBank/DDBJ databases">
        <title>Complete genome sequence of Schizopora paradoxa KUC8140, a cosmopolitan wood degrader in East Asia.</title>
        <authorList>
            <consortium name="DOE Joint Genome Institute"/>
            <person name="Min B."/>
            <person name="Park H."/>
            <person name="Jang Y."/>
            <person name="Kim J.-J."/>
            <person name="Kim K.H."/>
            <person name="Pangilinan J."/>
            <person name="Lipzen A."/>
            <person name="Riley R."/>
            <person name="Grigoriev I.V."/>
            <person name="Spatafora J.W."/>
            <person name="Choi I.-G."/>
        </authorList>
    </citation>
    <scope>NUCLEOTIDE SEQUENCE [LARGE SCALE GENOMIC DNA]</scope>
    <source>
        <strain evidence="1 2">KUC8140</strain>
    </source>
</reference>